<dbReference type="RefSeq" id="WP_218030115.1">
    <property type="nucleotide sequence ID" value="NZ_BAAARZ010000019.1"/>
</dbReference>
<feature type="transmembrane region" description="Helical" evidence="2">
    <location>
        <begin position="158"/>
        <end position="180"/>
    </location>
</feature>
<feature type="transmembrane region" description="Helical" evidence="2">
    <location>
        <begin position="247"/>
        <end position="273"/>
    </location>
</feature>
<keyword evidence="2" id="KW-0812">Transmembrane</keyword>
<dbReference type="AlphaFoldDB" id="A0A4Y3WM83"/>
<feature type="transmembrane region" description="Helical" evidence="2">
    <location>
        <begin position="437"/>
        <end position="457"/>
    </location>
</feature>
<dbReference type="Pfam" id="PF14333">
    <property type="entry name" value="DUF4389"/>
    <property type="match status" value="2"/>
</dbReference>
<name>A0A4Y3WM83_9PSEU</name>
<organism evidence="3 4">
    <name type="scientific">Pseudonocardia hydrocarbonoxydans</name>
    <dbReference type="NCBI Taxonomy" id="76726"/>
    <lineage>
        <taxon>Bacteria</taxon>
        <taxon>Bacillati</taxon>
        <taxon>Actinomycetota</taxon>
        <taxon>Actinomycetes</taxon>
        <taxon>Pseudonocardiales</taxon>
        <taxon>Pseudonocardiaceae</taxon>
        <taxon>Pseudonocardia</taxon>
    </lineage>
</organism>
<gene>
    <name evidence="3" type="ORF">PHY01_23600</name>
</gene>
<feature type="region of interest" description="Disordered" evidence="1">
    <location>
        <begin position="357"/>
        <end position="380"/>
    </location>
</feature>
<dbReference type="Proteomes" id="UP000320338">
    <property type="component" value="Unassembled WGS sequence"/>
</dbReference>
<feature type="transmembrane region" description="Helical" evidence="2">
    <location>
        <begin position="125"/>
        <end position="146"/>
    </location>
</feature>
<reference evidence="3 4" key="1">
    <citation type="submission" date="2019-06" db="EMBL/GenBank/DDBJ databases">
        <title>Whole genome shotgun sequence of Pseudonocardia hydrocarbonoxydans NBRC 14498.</title>
        <authorList>
            <person name="Hosoyama A."/>
            <person name="Uohara A."/>
            <person name="Ohji S."/>
            <person name="Ichikawa N."/>
        </authorList>
    </citation>
    <scope>NUCLEOTIDE SEQUENCE [LARGE SCALE GENOMIC DNA]</scope>
    <source>
        <strain evidence="3 4">NBRC 14498</strain>
    </source>
</reference>
<evidence type="ECO:0000313" key="3">
    <source>
        <dbReference type="EMBL" id="GEC20077.1"/>
    </source>
</evidence>
<keyword evidence="4" id="KW-1185">Reference proteome</keyword>
<keyword evidence="2" id="KW-0472">Membrane</keyword>
<evidence type="ECO:0000313" key="4">
    <source>
        <dbReference type="Proteomes" id="UP000320338"/>
    </source>
</evidence>
<evidence type="ECO:0000256" key="2">
    <source>
        <dbReference type="SAM" id="Phobius"/>
    </source>
</evidence>
<dbReference type="EMBL" id="BJNG01000017">
    <property type="protein sequence ID" value="GEC20077.1"/>
    <property type="molecule type" value="Genomic_DNA"/>
</dbReference>
<evidence type="ECO:0008006" key="5">
    <source>
        <dbReference type="Google" id="ProtNLM"/>
    </source>
</evidence>
<evidence type="ECO:0000256" key="1">
    <source>
        <dbReference type="SAM" id="MobiDB-lite"/>
    </source>
</evidence>
<accession>A0A4Y3WM83</accession>
<dbReference type="InterPro" id="IPR025498">
    <property type="entry name" value="DUF4389"/>
</dbReference>
<keyword evidence="2" id="KW-1133">Transmembrane helix</keyword>
<proteinExistence type="predicted"/>
<feature type="transmembrane region" description="Helical" evidence="2">
    <location>
        <begin position="28"/>
        <end position="54"/>
    </location>
</feature>
<comment type="caution">
    <text evidence="3">The sequence shown here is derived from an EMBL/GenBank/DDBJ whole genome shotgun (WGS) entry which is preliminary data.</text>
</comment>
<sequence>MTAAARTPVRLDARLDDHLSRWLWLVKWVLVIPHVLVLALLWVAFVVLSVVAWFAILITGRYPEPIFAFTTGVLAWSWRVAYYSYGGLGTDRYPPFGLGEHPEYPATLHITPPARLSRGLVLVKWLLALPHYLVIGFFAGGSVYIGSRAAGSAETWPASAGLIGLFVLFGAVALLFTGSYPRGLFDLVLGMQRWVLRVVAYCALMTDEYPPFRLDMGGADPATLAVDPRAPEAPGPRPPHGWTGLRVTAVVVGSLLVATALGTGAAATGLLVADRAGRDAAGFVGTPAIEVSTGGHALVADPVELWVDDAGDPLRVSSDPAGVLGTVRLSAESAVPVFVGVGPSDEVGRYLAGVEHETFGGDGRNPARTAGGPPSTPPAAQPFWVASAQGSGAQQLTWTPVPGRWAVVVMDADGGRPVAARVAAAVTAPGLPALWSALYVGTALMLVAGVVCVGLAVPRAPAGPGPGVTVGPAPQR</sequence>
<protein>
    <recommendedName>
        <fullName evidence="5">DUF4389 domain-containing protein</fullName>
    </recommendedName>
</protein>